<keyword evidence="2" id="KW-0812">Transmembrane</keyword>
<dbReference type="InterPro" id="IPR047789">
    <property type="entry name" value="CU044_5270-like"/>
</dbReference>
<organism evidence="3 4">
    <name type="scientific">Streptomyces hoynatensis</name>
    <dbReference type="NCBI Taxonomy" id="1141874"/>
    <lineage>
        <taxon>Bacteria</taxon>
        <taxon>Bacillati</taxon>
        <taxon>Actinomycetota</taxon>
        <taxon>Actinomycetes</taxon>
        <taxon>Kitasatosporales</taxon>
        <taxon>Streptomycetaceae</taxon>
        <taxon>Streptomyces</taxon>
    </lineage>
</organism>
<evidence type="ECO:0008006" key="5">
    <source>
        <dbReference type="Google" id="ProtNLM"/>
    </source>
</evidence>
<sequence>MNTEESTVREDLARLLPPPGDPALPPGRLGAIEEFLMGEFTARAAGAPEPGEAAGTAGAAGGGPAPGGRGIPRRLPRRLGWVAVPVAAALAGGALVVLPQTGGGSSGGESAATGDVTVGEAVDRIVYAALHEEVAAPGPGQYVYVHTRVETETFPLASVEEPDVYHRNEEGPYERELWLSPDGTDGWVEDPHFLGGHRTVYAPEGVEQELYGPGMFTDGQFWPDDAEYEPAKALTPTYEFLASLPTDPQELLDLVYAAPGVADREDGEGRDYAALLTIGSLIEEALLPPELAAAIYQAAAEIPGVELETGVADAAGRAGIALAWDDGEFRTEWIFDGDTYTYLGQRITQLTAGRGVEAGTVLRDSAVLDRAVVDRPQERPGEGAA</sequence>
<dbReference type="EMBL" id="RBAL01000007">
    <property type="protein sequence ID" value="RKN41770.1"/>
    <property type="molecule type" value="Genomic_DNA"/>
</dbReference>
<proteinExistence type="predicted"/>
<name>A0A3A9Z0W0_9ACTN</name>
<gene>
    <name evidence="3" type="ORF">D7294_15015</name>
</gene>
<dbReference type="AlphaFoldDB" id="A0A3A9Z0W0"/>
<feature type="compositionally biased region" description="Low complexity" evidence="1">
    <location>
        <begin position="46"/>
        <end position="57"/>
    </location>
</feature>
<feature type="region of interest" description="Disordered" evidence="1">
    <location>
        <begin position="1"/>
        <end position="28"/>
    </location>
</feature>
<evidence type="ECO:0000313" key="3">
    <source>
        <dbReference type="EMBL" id="RKN41770.1"/>
    </source>
</evidence>
<dbReference type="RefSeq" id="WP_120679739.1">
    <property type="nucleotide sequence ID" value="NZ_RBAL01000007.1"/>
</dbReference>
<dbReference type="Proteomes" id="UP000272474">
    <property type="component" value="Unassembled WGS sequence"/>
</dbReference>
<accession>A0A3A9Z0W0</accession>
<keyword evidence="4" id="KW-1185">Reference proteome</keyword>
<feature type="region of interest" description="Disordered" evidence="1">
    <location>
        <begin position="46"/>
        <end position="72"/>
    </location>
</feature>
<keyword evidence="2" id="KW-1133">Transmembrane helix</keyword>
<feature type="compositionally biased region" description="Pro residues" evidence="1">
    <location>
        <begin position="16"/>
        <end position="25"/>
    </location>
</feature>
<protein>
    <recommendedName>
        <fullName evidence="5">CU044_5270 family protein</fullName>
    </recommendedName>
</protein>
<dbReference type="NCBIfam" id="NF038083">
    <property type="entry name" value="CU044_5270_fam"/>
    <property type="match status" value="1"/>
</dbReference>
<evidence type="ECO:0000256" key="1">
    <source>
        <dbReference type="SAM" id="MobiDB-lite"/>
    </source>
</evidence>
<feature type="compositionally biased region" description="Basic and acidic residues" evidence="1">
    <location>
        <begin position="1"/>
        <end position="13"/>
    </location>
</feature>
<comment type="caution">
    <text evidence="3">The sequence shown here is derived from an EMBL/GenBank/DDBJ whole genome shotgun (WGS) entry which is preliminary data.</text>
</comment>
<feature type="transmembrane region" description="Helical" evidence="2">
    <location>
        <begin position="79"/>
        <end position="98"/>
    </location>
</feature>
<dbReference type="OrthoDB" id="3387554at2"/>
<evidence type="ECO:0000256" key="2">
    <source>
        <dbReference type="SAM" id="Phobius"/>
    </source>
</evidence>
<feature type="compositionally biased region" description="Gly residues" evidence="1">
    <location>
        <begin position="58"/>
        <end position="70"/>
    </location>
</feature>
<keyword evidence="2" id="KW-0472">Membrane</keyword>
<reference evidence="3 4" key="1">
    <citation type="journal article" date="2014" name="Int. J. Syst. Evol. Microbiol.">
        <title>Streptomyces hoynatensis sp. nov., isolated from deep marine sediment.</title>
        <authorList>
            <person name="Veyisoglu A."/>
            <person name="Sahin N."/>
        </authorList>
    </citation>
    <scope>NUCLEOTIDE SEQUENCE [LARGE SCALE GENOMIC DNA]</scope>
    <source>
        <strain evidence="3 4">KCTC 29097</strain>
    </source>
</reference>
<evidence type="ECO:0000313" key="4">
    <source>
        <dbReference type="Proteomes" id="UP000272474"/>
    </source>
</evidence>